<feature type="compositionally biased region" description="Polar residues" evidence="1">
    <location>
        <begin position="549"/>
        <end position="559"/>
    </location>
</feature>
<organism evidence="3 4">
    <name type="scientific">Phyllotreta striolata</name>
    <name type="common">Striped flea beetle</name>
    <name type="synonym">Crioceris striolata</name>
    <dbReference type="NCBI Taxonomy" id="444603"/>
    <lineage>
        <taxon>Eukaryota</taxon>
        <taxon>Metazoa</taxon>
        <taxon>Ecdysozoa</taxon>
        <taxon>Arthropoda</taxon>
        <taxon>Hexapoda</taxon>
        <taxon>Insecta</taxon>
        <taxon>Pterygota</taxon>
        <taxon>Neoptera</taxon>
        <taxon>Endopterygota</taxon>
        <taxon>Coleoptera</taxon>
        <taxon>Polyphaga</taxon>
        <taxon>Cucujiformia</taxon>
        <taxon>Chrysomeloidea</taxon>
        <taxon>Chrysomelidae</taxon>
        <taxon>Galerucinae</taxon>
        <taxon>Alticini</taxon>
        <taxon>Phyllotreta</taxon>
    </lineage>
</organism>
<feature type="compositionally biased region" description="Basic and acidic residues" evidence="1">
    <location>
        <begin position="1343"/>
        <end position="1358"/>
    </location>
</feature>
<feature type="compositionally biased region" description="Polar residues" evidence="1">
    <location>
        <begin position="1329"/>
        <end position="1341"/>
    </location>
</feature>
<dbReference type="GO" id="GO:0005886">
    <property type="term" value="C:plasma membrane"/>
    <property type="evidence" value="ECO:0007669"/>
    <property type="project" value="TreeGrafter"/>
</dbReference>
<feature type="domain" description="Apical junction molecule ajm1 alpha/beta" evidence="2">
    <location>
        <begin position="1429"/>
        <end position="1542"/>
    </location>
</feature>
<feature type="region of interest" description="Disordered" evidence="1">
    <location>
        <begin position="1216"/>
        <end position="1239"/>
    </location>
</feature>
<feature type="compositionally biased region" description="Low complexity" evidence="1">
    <location>
        <begin position="1359"/>
        <end position="1372"/>
    </location>
</feature>
<feature type="region of interest" description="Disordered" evidence="1">
    <location>
        <begin position="249"/>
        <end position="268"/>
    </location>
</feature>
<dbReference type="PANTHER" id="PTHR21517:SF3">
    <property type="entry name" value="APICAL JUNCTION COMPONENT 1 HOMOLOG"/>
    <property type="match status" value="1"/>
</dbReference>
<dbReference type="InterPro" id="IPR058586">
    <property type="entry name" value="Ajm-1"/>
</dbReference>
<dbReference type="Gene3D" id="6.10.140.2220">
    <property type="match status" value="1"/>
</dbReference>
<feature type="region of interest" description="Disordered" evidence="1">
    <location>
        <begin position="745"/>
        <end position="767"/>
    </location>
</feature>
<feature type="compositionally biased region" description="Gly residues" evidence="1">
    <location>
        <begin position="1076"/>
        <end position="1086"/>
    </location>
</feature>
<protein>
    <recommendedName>
        <fullName evidence="2">Apical junction molecule ajm1 alpha/beta domain-containing protein</fullName>
    </recommendedName>
</protein>
<dbReference type="EMBL" id="OU900105">
    <property type="protein sequence ID" value="CAG9856652.1"/>
    <property type="molecule type" value="Genomic_DNA"/>
</dbReference>
<evidence type="ECO:0000256" key="1">
    <source>
        <dbReference type="SAM" id="MobiDB-lite"/>
    </source>
</evidence>
<feature type="compositionally biased region" description="Low complexity" evidence="1">
    <location>
        <begin position="1229"/>
        <end position="1239"/>
    </location>
</feature>
<dbReference type="InterPro" id="IPR038825">
    <property type="entry name" value="Apical_junction"/>
</dbReference>
<feature type="region of interest" description="Disordered" evidence="1">
    <location>
        <begin position="866"/>
        <end position="951"/>
    </location>
</feature>
<feature type="region of interest" description="Disordered" evidence="1">
    <location>
        <begin position="1318"/>
        <end position="1372"/>
    </location>
</feature>
<dbReference type="GO" id="GO:0043296">
    <property type="term" value="C:apical junction complex"/>
    <property type="evidence" value="ECO:0007669"/>
    <property type="project" value="TreeGrafter"/>
</dbReference>
<feature type="compositionally biased region" description="Basic and acidic residues" evidence="1">
    <location>
        <begin position="621"/>
        <end position="634"/>
    </location>
</feature>
<accession>A0A9N9TJJ0</accession>
<sequence>MVRVVCKMEEIAFSDWPGQPVDLNSGNNPWLPAYGFAAPSVLLERDDFNGNPDADYFLHGGFNHYAYLETILEETSDDLRSESDADSRASPAGWLATDSETGSVICIDPPDDADGDSDRELACPAKRRKQELYLCLPAVDDDLSSLSRSSSLLQFETLEKQCQEACSTSPGVYSQFSFDLESRKPPEEDESDYYKTIKIDVPTVRKRRSDDSLSLNRSSGSDTSESDVIDISRSFDNLKPWRSFDSLQVNKNGGKENKTSAENLSEDSGYGEHSIKLYTNGYRSKDEHRSFNMKCHPEKRNSYVGFPAYDGDILQEHFNGNFGVSYHDLTVLKDRDTDVLNTARLIESLAKGKKRQANDVSVALNIEPHGNAANFESNFKSSSTSEPNLPEVDRQSRPSTASICVCSVPKDLNLVGGFDFDFDTKPPSSVAAKDWNLADFRPGECNDAPVAAKMGDFKRESSYAEAMANSNYKREGSYTEAMTNRVDLSDDEHSLYNRNKPKLPKSTIVEFDKQVLKAISEQSIQSLINSNQNLQDIYIEQRTPIVSTPKRNVVSTPNLSIERDDEQPLQNPRKSSATLKSSPSSSSSNSAEKLPSLGSFSGSLNSKGVHFSPVVSEVNWRDDSVSTVTPDRESSCSLGDGSTPERPSLRRRVVKSKSARLSCSQPELSDGETSKREFLRSLRSLREDLSKSQPEVARFRRRGSQLVKKDKDGSVIKAYVDRDGIQYKHTHLDAGYGEAAAPPALAGAPTGDRSAPDGRSPVPRTRQPVGAMEVGDAHGDVARVALKDAKRSKATGKLGGFFSRLAGFRFSLRKGADEAKGKTRKKGGGGGGGVATVVGNAPVSGATMAPHQQRLATKSDYIYIPLKGPTGANPTSHSNATRPNHQDPAVRPPPSAATASLASKPPLPKQPPRVVHASVKPSAHAAPGDSRQHRRRTIDSTAGGPLSMEPMGLIETDLDTEVTVITSGANAKTRSLLDLGPQPRRLTLAVDREGDDQHRTRPHKSMEFLLDKQNLKVVEPPENELQKGERVMSEHQLRVQRSLQKLTLPDWYKQSPVAREGFLLKKHSPRESRWNGTGGGGGGGGSKTTSLSSLGSTAAFSPAISPTPLSQPFVRWSTSKLNSTASSPCASTRSSFNAPRQANGGVSPSASVRSSFSYRQPYLGWRSQERLSRPRTPAERLASSLLAARPPPPPQESPEIQTSIKEVTSAIVHYVSGLRPQEDQDGTGRRSSSASPRGSQKLCWLESSFVGTRPLDSPQTPVTLTESQSHTPAPVASSTKLRLDLQTHNDLSLLAATTTAQKPSPGSTTLEDVLDSLLGLPSTGRAPSPSLQETVSANTSPCHKVEHPSEQFRRRSEGSEPASNSNSNSRRASLASSPVLRCRYARCARTVPASSTEATAFKNCHNCSYAYCSRACRRAHWEKHRKTCLFSRIGALCRQVIAASKEQRDALSHLSKMARRGYLSHGIGAVKCFFPTPEAAEGFLGDGLPGLGELTYVRWQDLLPSEMGPQLYAELVKMCKTYNPDTRLVLYVSICVVSESPASGSVKWERQLVSRCAKMRLSKDVHVPAADAAEGAETLVLTSPPVAETADPATVKAIREATIANLQVHLKRRGVQLKKQQPDIYKRLLDYCEDVSKKFTPITMYPKDSVSGKNLMCIIMVESNEESVKEVENAGVRVKTIDLLND</sequence>
<proteinExistence type="predicted"/>
<feature type="compositionally biased region" description="Polar residues" evidence="1">
    <location>
        <begin position="1257"/>
        <end position="1279"/>
    </location>
</feature>
<keyword evidence="4" id="KW-1185">Reference proteome</keyword>
<dbReference type="PANTHER" id="PTHR21517">
    <property type="entry name" value="APICAL JUNCTION COMPONENT 1 HOMOLOG"/>
    <property type="match status" value="1"/>
</dbReference>
<name>A0A9N9TJJ0_PHYSR</name>
<evidence type="ECO:0000313" key="3">
    <source>
        <dbReference type="EMBL" id="CAG9856652.1"/>
    </source>
</evidence>
<feature type="region of interest" description="Disordered" evidence="1">
    <location>
        <begin position="1064"/>
        <end position="1094"/>
    </location>
</feature>
<feature type="region of interest" description="Disordered" evidence="1">
    <location>
        <begin position="621"/>
        <end position="675"/>
    </location>
</feature>
<evidence type="ECO:0000259" key="2">
    <source>
        <dbReference type="Pfam" id="PF26649"/>
    </source>
</evidence>
<feature type="region of interest" description="Disordered" evidence="1">
    <location>
        <begin position="1121"/>
        <end position="1153"/>
    </location>
</feature>
<dbReference type="Pfam" id="PF26649">
    <property type="entry name" value="Ajm-1"/>
    <property type="match status" value="1"/>
</dbReference>
<reference evidence="3" key="1">
    <citation type="submission" date="2022-01" db="EMBL/GenBank/DDBJ databases">
        <authorList>
            <person name="King R."/>
        </authorList>
    </citation>
    <scope>NUCLEOTIDE SEQUENCE</scope>
</reference>
<feature type="region of interest" description="Disordered" evidence="1">
    <location>
        <begin position="1252"/>
        <end position="1279"/>
    </location>
</feature>
<gene>
    <name evidence="3" type="ORF">PHYEVI_LOCUS3072</name>
</gene>
<dbReference type="SUPFAM" id="SSF144232">
    <property type="entry name" value="HIT/MYND zinc finger-like"/>
    <property type="match status" value="1"/>
</dbReference>
<feature type="compositionally biased region" description="Polar residues" evidence="1">
    <location>
        <begin position="1121"/>
        <end position="1146"/>
    </location>
</feature>
<feature type="region of interest" description="Disordered" evidence="1">
    <location>
        <begin position="549"/>
        <end position="594"/>
    </location>
</feature>
<dbReference type="OrthoDB" id="6431454at2759"/>
<feature type="compositionally biased region" description="Polar residues" evidence="1">
    <location>
        <begin position="376"/>
        <end position="387"/>
    </location>
</feature>
<feature type="region of interest" description="Disordered" evidence="1">
    <location>
        <begin position="376"/>
        <end position="396"/>
    </location>
</feature>
<feature type="region of interest" description="Disordered" evidence="1">
    <location>
        <begin position="815"/>
        <end position="834"/>
    </location>
</feature>
<dbReference type="Proteomes" id="UP001153712">
    <property type="component" value="Chromosome 12"/>
</dbReference>
<evidence type="ECO:0000313" key="4">
    <source>
        <dbReference type="Proteomes" id="UP001153712"/>
    </source>
</evidence>
<dbReference type="GO" id="GO:0045216">
    <property type="term" value="P:cell-cell junction organization"/>
    <property type="evidence" value="ECO:0007669"/>
    <property type="project" value="InterPro"/>
</dbReference>
<feature type="compositionally biased region" description="Polar residues" evidence="1">
    <location>
        <begin position="872"/>
        <end position="883"/>
    </location>
</feature>
<feature type="compositionally biased region" description="Basic residues" evidence="1">
    <location>
        <begin position="649"/>
        <end position="658"/>
    </location>
</feature>
<feature type="compositionally biased region" description="Low complexity" evidence="1">
    <location>
        <begin position="574"/>
        <end position="594"/>
    </location>
</feature>